<dbReference type="AlphaFoldDB" id="A0A6A4IKB0"/>
<dbReference type="InterPro" id="IPR051763">
    <property type="entry name" value="Copper_Homeo_Regul"/>
</dbReference>
<keyword evidence="7" id="KW-0539">Nucleus</keyword>
<dbReference type="Proteomes" id="UP000799118">
    <property type="component" value="Unassembled WGS sequence"/>
</dbReference>
<keyword evidence="4" id="KW-0186">Copper</keyword>
<evidence type="ECO:0000256" key="4">
    <source>
        <dbReference type="ARBA" id="ARBA00023008"/>
    </source>
</evidence>
<evidence type="ECO:0000313" key="11">
    <source>
        <dbReference type="Proteomes" id="UP000799118"/>
    </source>
</evidence>
<protein>
    <submittedName>
        <fullName evidence="10">Copper-fist-domain-containing protein</fullName>
    </submittedName>
</protein>
<feature type="domain" description="Copper-fist" evidence="9">
    <location>
        <begin position="1"/>
        <end position="40"/>
    </location>
</feature>
<feature type="region of interest" description="Disordered" evidence="8">
    <location>
        <begin position="152"/>
        <end position="185"/>
    </location>
</feature>
<name>A0A6A4IKB0_9AGAR</name>
<evidence type="ECO:0000256" key="5">
    <source>
        <dbReference type="ARBA" id="ARBA00023015"/>
    </source>
</evidence>
<evidence type="ECO:0000313" key="10">
    <source>
        <dbReference type="EMBL" id="KAE9409387.1"/>
    </source>
</evidence>
<reference evidence="10" key="1">
    <citation type="journal article" date="2019" name="Environ. Microbiol.">
        <title>Fungal ecological strategies reflected in gene transcription - a case study of two litter decomposers.</title>
        <authorList>
            <person name="Barbi F."/>
            <person name="Kohler A."/>
            <person name="Barry K."/>
            <person name="Baskaran P."/>
            <person name="Daum C."/>
            <person name="Fauchery L."/>
            <person name="Ihrmark K."/>
            <person name="Kuo A."/>
            <person name="LaButti K."/>
            <person name="Lipzen A."/>
            <person name="Morin E."/>
            <person name="Grigoriev I.V."/>
            <person name="Henrissat B."/>
            <person name="Lindahl B."/>
            <person name="Martin F."/>
        </authorList>
    </citation>
    <scope>NUCLEOTIDE SEQUENCE</scope>
    <source>
        <strain evidence="10">JB14</strain>
    </source>
</reference>
<evidence type="ECO:0000256" key="8">
    <source>
        <dbReference type="SAM" id="MobiDB-lite"/>
    </source>
</evidence>
<dbReference type="OrthoDB" id="5600085at2759"/>
<evidence type="ECO:0000256" key="7">
    <source>
        <dbReference type="ARBA" id="ARBA00023242"/>
    </source>
</evidence>
<dbReference type="GO" id="GO:0000981">
    <property type="term" value="F:DNA-binding transcription factor activity, RNA polymerase II-specific"/>
    <property type="evidence" value="ECO:0007669"/>
    <property type="project" value="TreeGrafter"/>
</dbReference>
<dbReference type="Gene3D" id="3.90.430.10">
    <property type="entry name" value="Copper fist DNA-binding domain"/>
    <property type="match status" value="1"/>
</dbReference>
<accession>A0A6A4IKB0</accession>
<dbReference type="InterPro" id="IPR036395">
    <property type="entry name" value="Cu_fist_DNA-bd_dom_sf"/>
</dbReference>
<keyword evidence="11" id="KW-1185">Reference proteome</keyword>
<dbReference type="Pfam" id="PF00649">
    <property type="entry name" value="Copper-fist"/>
    <property type="match status" value="1"/>
</dbReference>
<dbReference type="SMART" id="SM01090">
    <property type="entry name" value="Copper-fist"/>
    <property type="match status" value="1"/>
</dbReference>
<sequence>MVFVNSKKFACEACIKGHRSSSCTHTDRPLFEVKKKGRPVSQCETCRALRKSKKLHSKCNCNPQEQKPPKPPGTKTPRFVPIAPALPNGIKDVIRAVPSTSTSRQRVDVLLNPCSCKNPGWKCKCRKHPSNSQPATGLATLARAAELCCSGEPSSTSRKTARPSSPHPSCKRAKHTHDNTPGPELPPFLFSTSSPSPADAIPDFGFMPPIDEITSLAGSGCTCGVECNCPGCVEHRGSEYADPSRPNCADGCGTCIDNQQGLGLPSSSSSLDPRYASSRMIEQFFARAAALPAPPTNRNMGVGVKLDPGNVIVYPTAAMGAKERGVPFGLITIPKLECCGGNCGCPDGNCSCGKTCDGCCSEHLHAKSTEILAVPEERPAARVISAPIRSCCSK</sequence>
<dbReference type="PROSITE" id="PS50073">
    <property type="entry name" value="COPPER_FIST_2"/>
    <property type="match status" value="1"/>
</dbReference>
<dbReference type="GO" id="GO:0000978">
    <property type="term" value="F:RNA polymerase II cis-regulatory region sequence-specific DNA binding"/>
    <property type="evidence" value="ECO:0007669"/>
    <property type="project" value="TreeGrafter"/>
</dbReference>
<dbReference type="GO" id="GO:0006878">
    <property type="term" value="P:intracellular copper ion homeostasis"/>
    <property type="evidence" value="ECO:0007669"/>
    <property type="project" value="TreeGrafter"/>
</dbReference>
<evidence type="ECO:0000256" key="3">
    <source>
        <dbReference type="ARBA" id="ARBA00022833"/>
    </source>
</evidence>
<dbReference type="PRINTS" id="PR00617">
    <property type="entry name" value="COPPERFIST"/>
</dbReference>
<keyword evidence="2" id="KW-0479">Metal-binding</keyword>
<proteinExistence type="predicted"/>
<evidence type="ECO:0000256" key="1">
    <source>
        <dbReference type="ARBA" id="ARBA00004123"/>
    </source>
</evidence>
<dbReference type="FunFam" id="3.90.430.10:FF:000001">
    <property type="entry name" value="Copper fist DNA-binding protein"/>
    <property type="match status" value="1"/>
</dbReference>
<keyword evidence="3" id="KW-0862">Zinc</keyword>
<evidence type="ECO:0000259" key="9">
    <source>
        <dbReference type="PROSITE" id="PS50073"/>
    </source>
</evidence>
<evidence type="ECO:0000256" key="2">
    <source>
        <dbReference type="ARBA" id="ARBA00022723"/>
    </source>
</evidence>
<dbReference type="SUPFAM" id="SSF57879">
    <property type="entry name" value="Zinc domain conserved in yeast copper-regulated transcription factors"/>
    <property type="match status" value="1"/>
</dbReference>
<dbReference type="GO" id="GO:0045944">
    <property type="term" value="P:positive regulation of transcription by RNA polymerase II"/>
    <property type="evidence" value="ECO:0007669"/>
    <property type="project" value="TreeGrafter"/>
</dbReference>
<dbReference type="SMART" id="SM00412">
    <property type="entry name" value="Cu_FIST"/>
    <property type="match status" value="1"/>
</dbReference>
<feature type="region of interest" description="Disordered" evidence="8">
    <location>
        <begin position="60"/>
        <end position="81"/>
    </location>
</feature>
<dbReference type="GO" id="GO:0005507">
    <property type="term" value="F:copper ion binding"/>
    <property type="evidence" value="ECO:0007669"/>
    <property type="project" value="InterPro"/>
</dbReference>
<dbReference type="InterPro" id="IPR001083">
    <property type="entry name" value="Cu_fist_DNA-bd_dom"/>
</dbReference>
<dbReference type="GO" id="GO:0005634">
    <property type="term" value="C:nucleus"/>
    <property type="evidence" value="ECO:0007669"/>
    <property type="project" value="UniProtKB-SubCell"/>
</dbReference>
<dbReference type="EMBL" id="ML769388">
    <property type="protein sequence ID" value="KAE9409387.1"/>
    <property type="molecule type" value="Genomic_DNA"/>
</dbReference>
<gene>
    <name evidence="10" type="ORF">BT96DRAFT_1012946</name>
</gene>
<keyword evidence="6" id="KW-0804">Transcription</keyword>
<keyword evidence="5" id="KW-0805">Transcription regulation</keyword>
<comment type="subcellular location">
    <subcellularLocation>
        <location evidence="1">Nucleus</location>
    </subcellularLocation>
</comment>
<dbReference type="PANTHER" id="PTHR28088:SF5">
    <property type="entry name" value="TRANSCRIPTIONAL ACTIVATOR HAA1-RELATED"/>
    <property type="match status" value="1"/>
</dbReference>
<dbReference type="PANTHER" id="PTHR28088">
    <property type="entry name" value="TRANSCRIPTIONAL ACTIVATOR HAA1-RELATED"/>
    <property type="match status" value="1"/>
</dbReference>
<organism evidence="10 11">
    <name type="scientific">Gymnopus androsaceus JB14</name>
    <dbReference type="NCBI Taxonomy" id="1447944"/>
    <lineage>
        <taxon>Eukaryota</taxon>
        <taxon>Fungi</taxon>
        <taxon>Dikarya</taxon>
        <taxon>Basidiomycota</taxon>
        <taxon>Agaricomycotina</taxon>
        <taxon>Agaricomycetes</taxon>
        <taxon>Agaricomycetidae</taxon>
        <taxon>Agaricales</taxon>
        <taxon>Marasmiineae</taxon>
        <taxon>Omphalotaceae</taxon>
        <taxon>Gymnopus</taxon>
    </lineage>
</organism>
<dbReference type="GO" id="GO:0006879">
    <property type="term" value="P:intracellular iron ion homeostasis"/>
    <property type="evidence" value="ECO:0007669"/>
    <property type="project" value="TreeGrafter"/>
</dbReference>
<evidence type="ECO:0000256" key="6">
    <source>
        <dbReference type="ARBA" id="ARBA00023163"/>
    </source>
</evidence>